<protein>
    <recommendedName>
        <fullName evidence="1">Heterokaryon incompatibility domain-containing protein</fullName>
    </recommendedName>
</protein>
<dbReference type="PANTHER" id="PTHR33112:SF1">
    <property type="entry name" value="HETEROKARYON INCOMPATIBILITY DOMAIN-CONTAINING PROTEIN"/>
    <property type="match status" value="1"/>
</dbReference>
<dbReference type="EMBL" id="ML976760">
    <property type="protein sequence ID" value="KAF1965525.1"/>
    <property type="molecule type" value="Genomic_DNA"/>
</dbReference>
<reference evidence="2" key="1">
    <citation type="journal article" date="2020" name="Stud. Mycol.">
        <title>101 Dothideomycetes genomes: a test case for predicting lifestyles and emergence of pathogens.</title>
        <authorList>
            <person name="Haridas S."/>
            <person name="Albert R."/>
            <person name="Binder M."/>
            <person name="Bloem J."/>
            <person name="Labutti K."/>
            <person name="Salamov A."/>
            <person name="Andreopoulos B."/>
            <person name="Baker S."/>
            <person name="Barry K."/>
            <person name="Bills G."/>
            <person name="Bluhm B."/>
            <person name="Cannon C."/>
            <person name="Castanera R."/>
            <person name="Culley D."/>
            <person name="Daum C."/>
            <person name="Ezra D."/>
            <person name="Gonzalez J."/>
            <person name="Henrissat B."/>
            <person name="Kuo A."/>
            <person name="Liang C."/>
            <person name="Lipzen A."/>
            <person name="Lutzoni F."/>
            <person name="Magnuson J."/>
            <person name="Mondo S."/>
            <person name="Nolan M."/>
            <person name="Ohm R."/>
            <person name="Pangilinan J."/>
            <person name="Park H.-J."/>
            <person name="Ramirez L."/>
            <person name="Alfaro M."/>
            <person name="Sun H."/>
            <person name="Tritt A."/>
            <person name="Yoshinaga Y."/>
            <person name="Zwiers L.-H."/>
            <person name="Turgeon B."/>
            <person name="Goodwin S."/>
            <person name="Spatafora J."/>
            <person name="Crous P."/>
            <person name="Grigoriev I."/>
        </authorList>
    </citation>
    <scope>NUCLEOTIDE SEQUENCE</scope>
    <source>
        <strain evidence="2">CBS 107.79</strain>
    </source>
</reference>
<proteinExistence type="predicted"/>
<feature type="domain" description="Heterokaryon incompatibility" evidence="1">
    <location>
        <begin position="12"/>
        <end position="133"/>
    </location>
</feature>
<name>A0A6A5UL13_9PLEO</name>
<dbReference type="InterPro" id="IPR010730">
    <property type="entry name" value="HET"/>
</dbReference>
<dbReference type="OrthoDB" id="5428863at2759"/>
<evidence type="ECO:0000313" key="2">
    <source>
        <dbReference type="EMBL" id="KAF1965525.1"/>
    </source>
</evidence>
<dbReference type="PANTHER" id="PTHR33112">
    <property type="entry name" value="DOMAIN PROTEIN, PUTATIVE-RELATED"/>
    <property type="match status" value="1"/>
</dbReference>
<evidence type="ECO:0000313" key="3">
    <source>
        <dbReference type="Proteomes" id="UP000800036"/>
    </source>
</evidence>
<dbReference type="AlphaFoldDB" id="A0A6A5UL13"/>
<sequence length="250" mass="29181">MSGAEQASRELQHDRPATVEDIITRTRNLGLRYLWRQCINQEDRSTKHTQVKNIYLIYAKLYATIVAAVSDDAQYGLPGISRPRISPKEYEIANVKYHTRSSGSFLDIFPLQNLRGADVLTNCHYSPGWTFQEALLSKRRLVFTPSQVTFVSQQMFGNERHRIIIDMSQYDILNVNETAEAYRWQPMMFQSGLLMQAMRDMWHVIQEHSRRRLTFDSDILDACRGALKAKADYHIWRIPVEDDLQFLNLH</sequence>
<dbReference type="Pfam" id="PF06985">
    <property type="entry name" value="HET"/>
    <property type="match status" value="1"/>
</dbReference>
<organism evidence="2 3">
    <name type="scientific">Bimuria novae-zelandiae CBS 107.79</name>
    <dbReference type="NCBI Taxonomy" id="1447943"/>
    <lineage>
        <taxon>Eukaryota</taxon>
        <taxon>Fungi</taxon>
        <taxon>Dikarya</taxon>
        <taxon>Ascomycota</taxon>
        <taxon>Pezizomycotina</taxon>
        <taxon>Dothideomycetes</taxon>
        <taxon>Pleosporomycetidae</taxon>
        <taxon>Pleosporales</taxon>
        <taxon>Massarineae</taxon>
        <taxon>Didymosphaeriaceae</taxon>
        <taxon>Bimuria</taxon>
    </lineage>
</organism>
<keyword evidence="3" id="KW-1185">Reference proteome</keyword>
<evidence type="ECO:0000259" key="1">
    <source>
        <dbReference type="Pfam" id="PF06985"/>
    </source>
</evidence>
<gene>
    <name evidence="2" type="ORF">BU23DRAFT_627324</name>
</gene>
<accession>A0A6A5UL13</accession>
<dbReference type="Proteomes" id="UP000800036">
    <property type="component" value="Unassembled WGS sequence"/>
</dbReference>